<dbReference type="AlphaFoldDB" id="A0AAW0B4V8"/>
<name>A0AAW0B4V8_9AGAR</name>
<evidence type="ECO:0000313" key="1">
    <source>
        <dbReference type="EMBL" id="KAK7021034.1"/>
    </source>
</evidence>
<evidence type="ECO:0000313" key="2">
    <source>
        <dbReference type="Proteomes" id="UP001383192"/>
    </source>
</evidence>
<comment type="caution">
    <text evidence="1">The sequence shown here is derived from an EMBL/GenBank/DDBJ whole genome shotgun (WGS) entry which is preliminary data.</text>
</comment>
<protein>
    <submittedName>
        <fullName evidence="1">Uncharacterized protein</fullName>
    </submittedName>
</protein>
<reference evidence="1 2" key="1">
    <citation type="submission" date="2024-01" db="EMBL/GenBank/DDBJ databases">
        <title>A draft genome for a cacao thread blight-causing isolate of Paramarasmius palmivorus.</title>
        <authorList>
            <person name="Baruah I.K."/>
            <person name="Bukari Y."/>
            <person name="Amoako-Attah I."/>
            <person name="Meinhardt L.W."/>
            <person name="Bailey B.A."/>
            <person name="Cohen S.P."/>
        </authorList>
    </citation>
    <scope>NUCLEOTIDE SEQUENCE [LARGE SCALE GENOMIC DNA]</scope>
    <source>
        <strain evidence="1 2">GH-12</strain>
    </source>
</reference>
<keyword evidence="2" id="KW-1185">Reference proteome</keyword>
<organism evidence="1 2">
    <name type="scientific">Paramarasmius palmivorus</name>
    <dbReference type="NCBI Taxonomy" id="297713"/>
    <lineage>
        <taxon>Eukaryota</taxon>
        <taxon>Fungi</taxon>
        <taxon>Dikarya</taxon>
        <taxon>Basidiomycota</taxon>
        <taxon>Agaricomycotina</taxon>
        <taxon>Agaricomycetes</taxon>
        <taxon>Agaricomycetidae</taxon>
        <taxon>Agaricales</taxon>
        <taxon>Marasmiineae</taxon>
        <taxon>Marasmiaceae</taxon>
        <taxon>Paramarasmius</taxon>
    </lineage>
</organism>
<dbReference type="EMBL" id="JAYKXP010000178">
    <property type="protein sequence ID" value="KAK7021034.1"/>
    <property type="molecule type" value="Genomic_DNA"/>
</dbReference>
<proteinExistence type="predicted"/>
<dbReference type="Proteomes" id="UP001383192">
    <property type="component" value="Unassembled WGS sequence"/>
</dbReference>
<sequence>MPRAKIYRTQAEVKQAKRQKSARYYQKNRDKILSKLQQQRDEVKKQEDIEFIERLRKKRIKKWNEDQKDLAGVIEDHDPLARIKVLNHSLIRLSGGRPSAWMDTIYHHYVRVRGHDSTRRTASPIDQATTSISNLLRGASIFSDRILNSYGGTDFYKRAAMFCKRLRWIIACLEDMELRVMDPEDDLVKAYEEKRLNFQQDTTRDWIDGVVPIPE</sequence>
<accession>A0AAW0B4V8</accession>
<gene>
    <name evidence="1" type="ORF">VNI00_017566</name>
</gene>